<dbReference type="GO" id="GO:0052621">
    <property type="term" value="F:diguanylate cyclase activity"/>
    <property type="evidence" value="ECO:0007669"/>
    <property type="project" value="UniProtKB-EC"/>
</dbReference>
<dbReference type="Pfam" id="PF00072">
    <property type="entry name" value="Response_reg"/>
    <property type="match status" value="1"/>
</dbReference>
<dbReference type="NCBIfam" id="TIGR00254">
    <property type="entry name" value="GGDEF"/>
    <property type="match status" value="1"/>
</dbReference>
<dbReference type="SMART" id="SM00448">
    <property type="entry name" value="REC"/>
    <property type="match status" value="1"/>
</dbReference>
<evidence type="ECO:0000259" key="5">
    <source>
        <dbReference type="PROSITE" id="PS50887"/>
    </source>
</evidence>
<evidence type="ECO:0000259" key="4">
    <source>
        <dbReference type="PROSITE" id="PS50110"/>
    </source>
</evidence>
<dbReference type="Pfam" id="PF00990">
    <property type="entry name" value="GGDEF"/>
    <property type="match status" value="1"/>
</dbReference>
<dbReference type="EMBL" id="PNCI01000006">
    <property type="protein sequence ID" value="TMP32080.1"/>
    <property type="molecule type" value="Genomic_DNA"/>
</dbReference>
<dbReference type="Gene3D" id="3.30.70.270">
    <property type="match status" value="1"/>
</dbReference>
<dbReference type="Gene3D" id="3.40.50.2300">
    <property type="match status" value="1"/>
</dbReference>
<dbReference type="SUPFAM" id="SSF55073">
    <property type="entry name" value="Nucleotide cyclase"/>
    <property type="match status" value="1"/>
</dbReference>
<dbReference type="SUPFAM" id="SSF52172">
    <property type="entry name" value="CheY-like"/>
    <property type="match status" value="1"/>
</dbReference>
<feature type="domain" description="Response regulatory" evidence="4">
    <location>
        <begin position="6"/>
        <end position="121"/>
    </location>
</feature>
<dbReference type="PANTHER" id="PTHR45138">
    <property type="entry name" value="REGULATORY COMPONENTS OF SENSORY TRANSDUCTION SYSTEM"/>
    <property type="match status" value="1"/>
</dbReference>
<evidence type="ECO:0000313" key="6">
    <source>
        <dbReference type="EMBL" id="TMP32080.1"/>
    </source>
</evidence>
<keyword evidence="3" id="KW-0597">Phosphoprotein</keyword>
<evidence type="ECO:0000256" key="1">
    <source>
        <dbReference type="ARBA" id="ARBA00012528"/>
    </source>
</evidence>
<dbReference type="InterPro" id="IPR001789">
    <property type="entry name" value="Sig_transdc_resp-reg_receiver"/>
</dbReference>
<dbReference type="AlphaFoldDB" id="A0A5S3WUP4"/>
<dbReference type="PANTHER" id="PTHR45138:SF9">
    <property type="entry name" value="DIGUANYLATE CYCLASE DGCM-RELATED"/>
    <property type="match status" value="1"/>
</dbReference>
<evidence type="ECO:0000256" key="2">
    <source>
        <dbReference type="ARBA" id="ARBA00034247"/>
    </source>
</evidence>
<evidence type="ECO:0000313" key="7">
    <source>
        <dbReference type="Proteomes" id="UP000310249"/>
    </source>
</evidence>
<dbReference type="Proteomes" id="UP000310249">
    <property type="component" value="Unassembled WGS sequence"/>
</dbReference>
<dbReference type="InterPro" id="IPR029787">
    <property type="entry name" value="Nucleotide_cyclase"/>
</dbReference>
<comment type="caution">
    <text evidence="6">The sequence shown here is derived from an EMBL/GenBank/DDBJ whole genome shotgun (WGS) entry which is preliminary data.</text>
</comment>
<dbReference type="InterPro" id="IPR050469">
    <property type="entry name" value="Diguanylate_Cyclase"/>
</dbReference>
<dbReference type="CDD" id="cd01949">
    <property type="entry name" value="GGDEF"/>
    <property type="match status" value="1"/>
</dbReference>
<feature type="domain" description="GGDEF" evidence="5">
    <location>
        <begin position="164"/>
        <end position="300"/>
    </location>
</feature>
<dbReference type="GO" id="GO:0005886">
    <property type="term" value="C:plasma membrane"/>
    <property type="evidence" value="ECO:0007669"/>
    <property type="project" value="TreeGrafter"/>
</dbReference>
<organism evidence="6 7">
    <name type="scientific">Pseudoalteromonas rubra</name>
    <dbReference type="NCBI Taxonomy" id="43658"/>
    <lineage>
        <taxon>Bacteria</taxon>
        <taxon>Pseudomonadati</taxon>
        <taxon>Pseudomonadota</taxon>
        <taxon>Gammaproteobacteria</taxon>
        <taxon>Alteromonadales</taxon>
        <taxon>Pseudoalteromonadaceae</taxon>
        <taxon>Pseudoalteromonas</taxon>
    </lineage>
</organism>
<reference evidence="6 7" key="1">
    <citation type="submission" date="2018-01" db="EMBL/GenBank/DDBJ databases">
        <authorList>
            <person name="Paulsen S."/>
            <person name="Gram L.K."/>
        </authorList>
    </citation>
    <scope>NUCLEOTIDE SEQUENCE [LARGE SCALE GENOMIC DNA]</scope>
    <source>
        <strain evidence="6 7">S2676</strain>
    </source>
</reference>
<dbReference type="InterPro" id="IPR011006">
    <property type="entry name" value="CheY-like_superfamily"/>
</dbReference>
<dbReference type="EC" id="2.7.7.65" evidence="1"/>
<accession>A0A5S3WUP4</accession>
<feature type="modified residue" description="4-aspartylphosphate" evidence="3">
    <location>
        <position position="54"/>
    </location>
</feature>
<gene>
    <name evidence="6" type="ORF">CWB99_02440</name>
</gene>
<protein>
    <recommendedName>
        <fullName evidence="1">diguanylate cyclase</fullName>
        <ecNumber evidence="1">2.7.7.65</ecNumber>
    </recommendedName>
</protein>
<proteinExistence type="predicted"/>
<name>A0A5S3WUP4_9GAMM</name>
<dbReference type="OrthoDB" id="9812260at2"/>
<dbReference type="GO" id="GO:1902201">
    <property type="term" value="P:negative regulation of bacterial-type flagellum-dependent cell motility"/>
    <property type="evidence" value="ECO:0007669"/>
    <property type="project" value="TreeGrafter"/>
</dbReference>
<dbReference type="SMART" id="SM00267">
    <property type="entry name" value="GGDEF"/>
    <property type="match status" value="1"/>
</dbReference>
<evidence type="ECO:0000256" key="3">
    <source>
        <dbReference type="PROSITE-ProRule" id="PRU00169"/>
    </source>
</evidence>
<dbReference type="PROSITE" id="PS50110">
    <property type="entry name" value="RESPONSE_REGULATORY"/>
    <property type="match status" value="1"/>
</dbReference>
<dbReference type="PROSITE" id="PS50887">
    <property type="entry name" value="GGDEF"/>
    <property type="match status" value="1"/>
</dbReference>
<dbReference type="InterPro" id="IPR043128">
    <property type="entry name" value="Rev_trsase/Diguanyl_cyclase"/>
</dbReference>
<dbReference type="RefSeq" id="WP_138552833.1">
    <property type="nucleotide sequence ID" value="NZ_PNCH01000049.1"/>
</dbReference>
<reference evidence="7" key="2">
    <citation type="submission" date="2019-06" db="EMBL/GenBank/DDBJ databases">
        <title>Co-occurence of chitin degradation, pigmentation and bioactivity in marine Pseudoalteromonas.</title>
        <authorList>
            <person name="Sonnenschein E.C."/>
            <person name="Bech P.K."/>
        </authorList>
    </citation>
    <scope>NUCLEOTIDE SEQUENCE [LARGE SCALE GENOMIC DNA]</scope>
    <source>
        <strain evidence="7">S2676</strain>
    </source>
</reference>
<dbReference type="GO" id="GO:0000160">
    <property type="term" value="P:phosphorelay signal transduction system"/>
    <property type="evidence" value="ECO:0007669"/>
    <property type="project" value="InterPro"/>
</dbReference>
<comment type="catalytic activity">
    <reaction evidence="2">
        <text>2 GTP = 3',3'-c-di-GMP + 2 diphosphate</text>
        <dbReference type="Rhea" id="RHEA:24898"/>
        <dbReference type="ChEBI" id="CHEBI:33019"/>
        <dbReference type="ChEBI" id="CHEBI:37565"/>
        <dbReference type="ChEBI" id="CHEBI:58805"/>
        <dbReference type="EC" id="2.7.7.65"/>
    </reaction>
</comment>
<sequence>MHKSAHILVLDPDPLNRVVLQNTLEETYFVTLSSSQEQALGLLKSNGIDLIIMDNQQLDGTAEPFLQALKANADTAQLPVIVISASASFLDEADSLQQGAVDYITKPFNPNIVKARVKIHLSNKQRNDQLSQQVLIDGMTSLPNRRALNETLTTYWRQCASGVRPLAVFVLGIDHFERYNQLFGHASGDECLCKIAQVVSGLIANMDGFTARHDGGRFVALLRDISEEETLEVAEAIHKAVAALAIRHPASPTCAHVTVSVGICYTKADFSRDHNEPLDKAAMALNDARERQQKAVLNVV</sequence>
<dbReference type="InterPro" id="IPR000160">
    <property type="entry name" value="GGDEF_dom"/>
</dbReference>
<dbReference type="GO" id="GO:0043709">
    <property type="term" value="P:cell adhesion involved in single-species biofilm formation"/>
    <property type="evidence" value="ECO:0007669"/>
    <property type="project" value="TreeGrafter"/>
</dbReference>